<dbReference type="Pfam" id="PF07883">
    <property type="entry name" value="Cupin_2"/>
    <property type="match status" value="1"/>
</dbReference>
<sequence>MTYKEKKIIIINVLFIIPFIFKSKNTIFKRTFFGKNVVKLYYSGIELFNISYINNAFKNTGDIMKIGEKLKKLRLSRGLTQEELAVRADLTRGFISQLERDLTSPTLESLEMILRALGTNLKEFFSDFEEKKIIYKKSERVPLYDTPDGVKEELLMTDTEVKKIEPMIVELEPQSQTEEEDYHEGSEFGYVLEGNIELWLDNAKYKAKTGDAFYFKSDKKHYIKNASRKKKAKVLWIEIH</sequence>
<dbReference type="eggNOG" id="COG1396">
    <property type="taxonomic scope" value="Bacteria"/>
</dbReference>
<dbReference type="Gene3D" id="1.10.260.40">
    <property type="entry name" value="lambda repressor-like DNA-binding domains"/>
    <property type="match status" value="1"/>
</dbReference>
<evidence type="ECO:0000313" key="3">
    <source>
        <dbReference type="EMBL" id="AEX85832.1"/>
    </source>
</evidence>
<dbReference type="STRING" id="443254.Marpi_1437"/>
<dbReference type="HOGENOM" id="CLU_085376_1_4_0"/>
<dbReference type="EMBL" id="CP003257">
    <property type="protein sequence ID" value="AEX85832.1"/>
    <property type="molecule type" value="Genomic_DNA"/>
</dbReference>
<dbReference type="InterPro" id="IPR011051">
    <property type="entry name" value="RmlC_Cupin_sf"/>
</dbReference>
<dbReference type="eggNOG" id="COG1917">
    <property type="taxonomic scope" value="Bacteria"/>
</dbReference>
<dbReference type="CDD" id="cd00093">
    <property type="entry name" value="HTH_XRE"/>
    <property type="match status" value="1"/>
</dbReference>
<protein>
    <recommendedName>
        <fullName evidence="2">HTH cro/C1-type domain-containing protein</fullName>
    </recommendedName>
</protein>
<evidence type="ECO:0000256" key="1">
    <source>
        <dbReference type="ARBA" id="ARBA00023125"/>
    </source>
</evidence>
<reference evidence="4" key="2">
    <citation type="submission" date="2012-01" db="EMBL/GenBank/DDBJ databases">
        <title>Complete sequence of chromosome of Marinitoga piezophila KA3.</title>
        <authorList>
            <person name="Lucas S."/>
            <person name="Han J."/>
            <person name="Lapidus A."/>
            <person name="Cheng J.-F."/>
            <person name="Goodwin L."/>
            <person name="Pitluck S."/>
            <person name="Peters L."/>
            <person name="Mikhailova N."/>
            <person name="Teshima H."/>
            <person name="Detter J.C."/>
            <person name="Han C."/>
            <person name="Tapia R."/>
            <person name="Land M."/>
            <person name="Hauser L."/>
            <person name="Kyrpides N."/>
            <person name="Ivanova N."/>
            <person name="Pagani I."/>
            <person name="Jebbar M."/>
            <person name="Vannier P."/>
            <person name="Oger P."/>
            <person name="Cario A."/>
            <person name="Bartlett D."/>
            <person name="Noll K.M."/>
            <person name="Woyke T."/>
        </authorList>
    </citation>
    <scope>NUCLEOTIDE SEQUENCE [LARGE SCALE GENOMIC DNA]</scope>
    <source>
        <strain evidence="4">DSM 14283 / JCM 11233 / KA3</strain>
    </source>
</reference>
<accession>H2J3U0</accession>
<dbReference type="GO" id="GO:0003677">
    <property type="term" value="F:DNA binding"/>
    <property type="evidence" value="ECO:0007669"/>
    <property type="project" value="UniProtKB-KW"/>
</dbReference>
<dbReference type="Pfam" id="PF01381">
    <property type="entry name" value="HTH_3"/>
    <property type="match status" value="1"/>
</dbReference>
<keyword evidence="1" id="KW-0238">DNA-binding</keyword>
<gene>
    <name evidence="3" type="ordered locus">Marpi_1437</name>
</gene>
<evidence type="ECO:0000313" key="4">
    <source>
        <dbReference type="Proteomes" id="UP000007161"/>
    </source>
</evidence>
<dbReference type="PROSITE" id="PS50943">
    <property type="entry name" value="HTH_CROC1"/>
    <property type="match status" value="1"/>
</dbReference>
<dbReference type="InterPro" id="IPR050807">
    <property type="entry name" value="TransReg_Diox_bact_type"/>
</dbReference>
<dbReference type="PANTHER" id="PTHR46797">
    <property type="entry name" value="HTH-TYPE TRANSCRIPTIONAL REGULATOR"/>
    <property type="match status" value="1"/>
</dbReference>
<dbReference type="Gene3D" id="2.60.120.10">
    <property type="entry name" value="Jelly Rolls"/>
    <property type="match status" value="1"/>
</dbReference>
<dbReference type="AlphaFoldDB" id="H2J3U0"/>
<dbReference type="SMART" id="SM00530">
    <property type="entry name" value="HTH_XRE"/>
    <property type="match status" value="1"/>
</dbReference>
<dbReference type="InterPro" id="IPR001387">
    <property type="entry name" value="Cro/C1-type_HTH"/>
</dbReference>
<dbReference type="InterPro" id="IPR010982">
    <property type="entry name" value="Lambda_DNA-bd_dom_sf"/>
</dbReference>
<feature type="domain" description="HTH cro/C1-type" evidence="2">
    <location>
        <begin position="70"/>
        <end position="124"/>
    </location>
</feature>
<dbReference type="Proteomes" id="UP000007161">
    <property type="component" value="Chromosome"/>
</dbReference>
<dbReference type="InterPro" id="IPR013096">
    <property type="entry name" value="Cupin_2"/>
</dbReference>
<organism evidence="3 4">
    <name type="scientific">Marinitoga piezophila (strain DSM 14283 / JCM 11233 / KA3)</name>
    <dbReference type="NCBI Taxonomy" id="443254"/>
    <lineage>
        <taxon>Bacteria</taxon>
        <taxon>Thermotogati</taxon>
        <taxon>Thermotogota</taxon>
        <taxon>Thermotogae</taxon>
        <taxon>Petrotogales</taxon>
        <taxon>Petrotogaceae</taxon>
        <taxon>Marinitoga</taxon>
    </lineage>
</organism>
<proteinExistence type="predicted"/>
<dbReference type="InterPro" id="IPR014710">
    <property type="entry name" value="RmlC-like_jellyroll"/>
</dbReference>
<dbReference type="GO" id="GO:0005829">
    <property type="term" value="C:cytosol"/>
    <property type="evidence" value="ECO:0007669"/>
    <property type="project" value="TreeGrafter"/>
</dbReference>
<dbReference type="PANTHER" id="PTHR46797:SF2">
    <property type="entry name" value="TRANSCRIPTIONAL REGULATOR"/>
    <property type="match status" value="1"/>
</dbReference>
<dbReference type="SUPFAM" id="SSF51182">
    <property type="entry name" value="RmlC-like cupins"/>
    <property type="match status" value="1"/>
</dbReference>
<dbReference type="CDD" id="cd02209">
    <property type="entry name" value="cupin_XRE_C"/>
    <property type="match status" value="1"/>
</dbReference>
<evidence type="ECO:0000259" key="2">
    <source>
        <dbReference type="PROSITE" id="PS50943"/>
    </source>
</evidence>
<dbReference type="SUPFAM" id="SSF47413">
    <property type="entry name" value="lambda repressor-like DNA-binding domains"/>
    <property type="match status" value="1"/>
</dbReference>
<name>H2J3U0_MARPK</name>
<dbReference type="KEGG" id="mpz:Marpi_1437"/>
<dbReference type="GO" id="GO:0003700">
    <property type="term" value="F:DNA-binding transcription factor activity"/>
    <property type="evidence" value="ECO:0007669"/>
    <property type="project" value="TreeGrafter"/>
</dbReference>
<reference evidence="3 4" key="1">
    <citation type="journal article" date="2012" name="J. Bacteriol.">
        <title>Complete Genome Sequence of the Thermophilic, Piezophilic, Heterotrophic Bacterium Marinitoga piezophila KA3.</title>
        <authorList>
            <person name="Lucas S."/>
            <person name="Han J."/>
            <person name="Lapidus A."/>
            <person name="Cheng J.F."/>
            <person name="Goodwin L.A."/>
            <person name="Pitluck S."/>
            <person name="Peters L."/>
            <person name="Mikhailova N."/>
            <person name="Teshima H."/>
            <person name="Detter J.C."/>
            <person name="Han C."/>
            <person name="Tapia R."/>
            <person name="Land M."/>
            <person name="Hauser L."/>
            <person name="Kyrpides N.C."/>
            <person name="Ivanova N."/>
            <person name="Pagani I."/>
            <person name="Vannier P."/>
            <person name="Oger P."/>
            <person name="Bartlett D.H."/>
            <person name="Noll K.M."/>
            <person name="Woyke T."/>
            <person name="Jebbar M."/>
        </authorList>
    </citation>
    <scope>NUCLEOTIDE SEQUENCE [LARGE SCALE GENOMIC DNA]</scope>
    <source>
        <strain evidence="4">DSM 14283 / JCM 11233 / KA3</strain>
    </source>
</reference>
<keyword evidence="4" id="KW-1185">Reference proteome</keyword>